<keyword evidence="1" id="KW-0812">Transmembrane</keyword>
<organism evidence="2">
    <name type="scientific">Arundo donax</name>
    <name type="common">Giant reed</name>
    <name type="synonym">Donax arundinaceus</name>
    <dbReference type="NCBI Taxonomy" id="35708"/>
    <lineage>
        <taxon>Eukaryota</taxon>
        <taxon>Viridiplantae</taxon>
        <taxon>Streptophyta</taxon>
        <taxon>Embryophyta</taxon>
        <taxon>Tracheophyta</taxon>
        <taxon>Spermatophyta</taxon>
        <taxon>Magnoliopsida</taxon>
        <taxon>Liliopsida</taxon>
        <taxon>Poales</taxon>
        <taxon>Poaceae</taxon>
        <taxon>PACMAD clade</taxon>
        <taxon>Arundinoideae</taxon>
        <taxon>Arundineae</taxon>
        <taxon>Arundo</taxon>
    </lineage>
</organism>
<dbReference type="AlphaFoldDB" id="A0A0A9DFX7"/>
<reference evidence="2" key="2">
    <citation type="journal article" date="2015" name="Data Brief">
        <title>Shoot transcriptome of the giant reed, Arundo donax.</title>
        <authorList>
            <person name="Barrero R.A."/>
            <person name="Guerrero F.D."/>
            <person name="Moolhuijzen P."/>
            <person name="Goolsby J.A."/>
            <person name="Tidwell J."/>
            <person name="Bellgard S.E."/>
            <person name="Bellgard M.I."/>
        </authorList>
    </citation>
    <scope>NUCLEOTIDE SEQUENCE</scope>
    <source>
        <tissue evidence="2">Shoot tissue taken approximately 20 cm above the soil surface</tissue>
    </source>
</reference>
<sequence length="45" mass="5521">MLLLDFHWSPFYFVLVMPIHSTLIFPSIWRSCTSISRTRIIDRWH</sequence>
<protein>
    <submittedName>
        <fullName evidence="2">Uncharacterized protein</fullName>
    </submittedName>
</protein>
<accession>A0A0A9DFX7</accession>
<proteinExistence type="predicted"/>
<evidence type="ECO:0000313" key="2">
    <source>
        <dbReference type="EMBL" id="JAD82637.1"/>
    </source>
</evidence>
<dbReference type="EMBL" id="GBRH01215258">
    <property type="protein sequence ID" value="JAD82637.1"/>
    <property type="molecule type" value="Transcribed_RNA"/>
</dbReference>
<reference evidence="2" key="1">
    <citation type="submission" date="2014-09" db="EMBL/GenBank/DDBJ databases">
        <authorList>
            <person name="Magalhaes I.L.F."/>
            <person name="Oliveira U."/>
            <person name="Santos F.R."/>
            <person name="Vidigal T.H.D.A."/>
            <person name="Brescovit A.D."/>
            <person name="Santos A.J."/>
        </authorList>
    </citation>
    <scope>NUCLEOTIDE SEQUENCE</scope>
    <source>
        <tissue evidence="2">Shoot tissue taken approximately 20 cm above the soil surface</tissue>
    </source>
</reference>
<name>A0A0A9DFX7_ARUDO</name>
<keyword evidence="1" id="KW-0472">Membrane</keyword>
<keyword evidence="1" id="KW-1133">Transmembrane helix</keyword>
<feature type="transmembrane region" description="Helical" evidence="1">
    <location>
        <begin position="12"/>
        <end position="29"/>
    </location>
</feature>
<evidence type="ECO:0000256" key="1">
    <source>
        <dbReference type="SAM" id="Phobius"/>
    </source>
</evidence>